<dbReference type="EMBL" id="CP034015">
    <property type="protein sequence ID" value="AZG73855.1"/>
    <property type="molecule type" value="Genomic_DNA"/>
</dbReference>
<organism evidence="3 4">
    <name type="scientific">Shewanella livingstonensis</name>
    <dbReference type="NCBI Taxonomy" id="150120"/>
    <lineage>
        <taxon>Bacteria</taxon>
        <taxon>Pseudomonadati</taxon>
        <taxon>Pseudomonadota</taxon>
        <taxon>Gammaproteobacteria</taxon>
        <taxon>Alteromonadales</taxon>
        <taxon>Shewanellaceae</taxon>
        <taxon>Shewanella</taxon>
    </lineage>
</organism>
<dbReference type="InterPro" id="IPR000305">
    <property type="entry name" value="GIY-YIG_endonuc"/>
</dbReference>
<dbReference type="PROSITE" id="PS50164">
    <property type="entry name" value="GIY_YIG"/>
    <property type="match status" value="1"/>
</dbReference>
<gene>
    <name evidence="3" type="ORF">EGC82_14475</name>
</gene>
<dbReference type="InterPro" id="IPR035901">
    <property type="entry name" value="GIY-YIG_endonuc_sf"/>
</dbReference>
<reference evidence="4" key="1">
    <citation type="submission" date="2018-11" db="EMBL/GenBank/DDBJ databases">
        <title>Shewanella sp. M2.</title>
        <authorList>
            <person name="Hwang Y.J."/>
            <person name="Hwang C.Y."/>
        </authorList>
    </citation>
    <scope>NUCLEOTIDE SEQUENCE [LARGE SCALE GENOMIC DNA]</scope>
    <source>
        <strain evidence="4">LMG 19866</strain>
    </source>
</reference>
<sequence>MDKQSYIYIMANRPNGTLYTGVTSDLIRRNWEHKNGLSDGFTKEHSIKMLVYYEVFDDIYNAITREKQLKNWKREWKIQLIEKFNPRWEDLEI</sequence>
<comment type="similarity">
    <text evidence="1">Belongs to the UPF0213 family.</text>
</comment>
<dbReference type="Pfam" id="PF01541">
    <property type="entry name" value="GIY-YIG"/>
    <property type="match status" value="1"/>
</dbReference>
<dbReference type="AlphaFoldDB" id="A0A3G8LXN0"/>
<dbReference type="RefSeq" id="WP_124731388.1">
    <property type="nucleotide sequence ID" value="NZ_CBCSKC010000012.1"/>
</dbReference>
<protein>
    <submittedName>
        <fullName evidence="3">GIY-YIG nuclease family protein</fullName>
    </submittedName>
</protein>
<dbReference type="PANTHER" id="PTHR34477:SF5">
    <property type="entry name" value="BSL5627 PROTEIN"/>
    <property type="match status" value="1"/>
</dbReference>
<dbReference type="PANTHER" id="PTHR34477">
    <property type="entry name" value="UPF0213 PROTEIN YHBQ"/>
    <property type="match status" value="1"/>
</dbReference>
<name>A0A3G8LXN0_9GAMM</name>
<evidence type="ECO:0000256" key="1">
    <source>
        <dbReference type="ARBA" id="ARBA00007435"/>
    </source>
</evidence>
<keyword evidence="4" id="KW-1185">Reference proteome</keyword>
<dbReference type="CDD" id="cd10448">
    <property type="entry name" value="GIY-YIG_unchar_3"/>
    <property type="match status" value="1"/>
</dbReference>
<evidence type="ECO:0000313" key="4">
    <source>
        <dbReference type="Proteomes" id="UP000278035"/>
    </source>
</evidence>
<dbReference type="Gene3D" id="3.40.1440.10">
    <property type="entry name" value="GIY-YIG endonuclease"/>
    <property type="match status" value="1"/>
</dbReference>
<proteinExistence type="inferred from homology"/>
<dbReference type="Proteomes" id="UP000278035">
    <property type="component" value="Chromosome"/>
</dbReference>
<evidence type="ECO:0000259" key="2">
    <source>
        <dbReference type="PROSITE" id="PS50164"/>
    </source>
</evidence>
<dbReference type="InterPro" id="IPR050190">
    <property type="entry name" value="UPF0213_domain"/>
</dbReference>
<dbReference type="SUPFAM" id="SSF82771">
    <property type="entry name" value="GIY-YIG endonuclease"/>
    <property type="match status" value="1"/>
</dbReference>
<accession>A0A3G8LXN0</accession>
<dbReference type="OrthoDB" id="9807770at2"/>
<feature type="domain" description="GIY-YIG" evidence="2">
    <location>
        <begin position="3"/>
        <end position="79"/>
    </location>
</feature>
<dbReference type="KEGG" id="slj:EGC82_14475"/>
<evidence type="ECO:0000313" key="3">
    <source>
        <dbReference type="EMBL" id="AZG73855.1"/>
    </source>
</evidence>